<gene>
    <name evidence="2" type="ORF">LTR84_012103</name>
</gene>
<feature type="compositionally biased region" description="Polar residues" evidence="1">
    <location>
        <begin position="54"/>
        <end position="66"/>
    </location>
</feature>
<keyword evidence="3" id="KW-1185">Reference proteome</keyword>
<protein>
    <recommendedName>
        <fullName evidence="4">Transcription factor domain-containing protein</fullName>
    </recommendedName>
</protein>
<dbReference type="RefSeq" id="XP_064708287.1">
    <property type="nucleotide sequence ID" value="XM_064855627.1"/>
</dbReference>
<proteinExistence type="predicted"/>
<evidence type="ECO:0000313" key="2">
    <source>
        <dbReference type="EMBL" id="KAK5056571.1"/>
    </source>
</evidence>
<evidence type="ECO:0000313" key="3">
    <source>
        <dbReference type="Proteomes" id="UP001358417"/>
    </source>
</evidence>
<dbReference type="Pfam" id="PF11951">
    <property type="entry name" value="Fungal_trans_2"/>
    <property type="match status" value="1"/>
</dbReference>
<feature type="region of interest" description="Disordered" evidence="1">
    <location>
        <begin position="1"/>
        <end position="66"/>
    </location>
</feature>
<reference evidence="2 3" key="1">
    <citation type="submission" date="2023-08" db="EMBL/GenBank/DDBJ databases">
        <title>Black Yeasts Isolated from many extreme environments.</title>
        <authorList>
            <person name="Coleine C."/>
            <person name="Stajich J.E."/>
            <person name="Selbmann L."/>
        </authorList>
    </citation>
    <scope>NUCLEOTIDE SEQUENCE [LARGE SCALE GENOMIC DNA]</scope>
    <source>
        <strain evidence="2 3">CCFEE 5792</strain>
    </source>
</reference>
<sequence>MRKVTTGAAETPVSAQESMMIPIEDESSVEASPRYRSESLAIHSQQRLEEEAQSLESQPITSQDIRKNQQIPRINRGVGHTAIGDCGDPSSQLPGHTNYPIPANKFVHRATHFYLKYYSPVATQRPHHYGVGQDSKLLKDYIPYILSDKMIFCAMVAMSSTAINIAATGDRARTPETLGFYQYAVSLLRQRLAAEGNQPSDAVIVTLSSLCGCDAMSTNYEVLDLHTRAIKRVVALRGGPDRLGFDGYLKMIVTGSQTFYNARHSNILDNEGLFPKIGKLTFPVHPFDPSLCKAISKLPPGISEMCLSGLLSHQIMSLVGRITRWSRNMIEAFKEADMYRLHRLSTNSANVTLCGEFLHREDVSLTEQLLVLALICFCYSLDATRAMFWITNAYLQIRCRHLNNSHIEVTASTESHMAWIGATLVATFELDSPAFLLGVSLTNARKKSIDWQANVRLCEQYFWNDALSLKLAAKIEYLTGRRAPIET</sequence>
<dbReference type="GeneID" id="89980250"/>
<organism evidence="2 3">
    <name type="scientific">Exophiala bonariae</name>
    <dbReference type="NCBI Taxonomy" id="1690606"/>
    <lineage>
        <taxon>Eukaryota</taxon>
        <taxon>Fungi</taxon>
        <taxon>Dikarya</taxon>
        <taxon>Ascomycota</taxon>
        <taxon>Pezizomycotina</taxon>
        <taxon>Eurotiomycetes</taxon>
        <taxon>Chaetothyriomycetidae</taxon>
        <taxon>Chaetothyriales</taxon>
        <taxon>Herpotrichiellaceae</taxon>
        <taxon>Exophiala</taxon>
    </lineage>
</organism>
<dbReference type="InterPro" id="IPR021858">
    <property type="entry name" value="Fun_TF"/>
</dbReference>
<dbReference type="Proteomes" id="UP001358417">
    <property type="component" value="Unassembled WGS sequence"/>
</dbReference>
<dbReference type="AlphaFoldDB" id="A0AAV9NJM8"/>
<dbReference type="PANTHER" id="PTHR37540:SF5">
    <property type="entry name" value="TRANSCRIPTION FACTOR DOMAIN-CONTAINING PROTEIN"/>
    <property type="match status" value="1"/>
</dbReference>
<evidence type="ECO:0008006" key="4">
    <source>
        <dbReference type="Google" id="ProtNLM"/>
    </source>
</evidence>
<dbReference type="PANTHER" id="PTHR37540">
    <property type="entry name" value="TRANSCRIPTION FACTOR (ACR-2), PUTATIVE-RELATED-RELATED"/>
    <property type="match status" value="1"/>
</dbReference>
<dbReference type="EMBL" id="JAVRRD010000007">
    <property type="protein sequence ID" value="KAK5056571.1"/>
    <property type="molecule type" value="Genomic_DNA"/>
</dbReference>
<accession>A0AAV9NJM8</accession>
<name>A0AAV9NJM8_9EURO</name>
<comment type="caution">
    <text evidence="2">The sequence shown here is derived from an EMBL/GenBank/DDBJ whole genome shotgun (WGS) entry which is preliminary data.</text>
</comment>
<evidence type="ECO:0000256" key="1">
    <source>
        <dbReference type="SAM" id="MobiDB-lite"/>
    </source>
</evidence>